<sequence length="108" mass="12989">MADSLPEDVWLIRPCEVYKEEYKDCKALFSRLYQHYIDGQKNNCAVWLTDYENCMKFRHKKDLKAAEAVLESERERRKIRLQNAQANDIWEYRKSPPSSWFAPLDLDK</sequence>
<proteinExistence type="inferred from homology"/>
<organism evidence="5 6">
    <name type="scientific">Candidula unifasciata</name>
    <dbReference type="NCBI Taxonomy" id="100452"/>
    <lineage>
        <taxon>Eukaryota</taxon>
        <taxon>Metazoa</taxon>
        <taxon>Spiralia</taxon>
        <taxon>Lophotrochozoa</taxon>
        <taxon>Mollusca</taxon>
        <taxon>Gastropoda</taxon>
        <taxon>Heterobranchia</taxon>
        <taxon>Euthyneura</taxon>
        <taxon>Panpulmonata</taxon>
        <taxon>Eupulmonata</taxon>
        <taxon>Stylommatophora</taxon>
        <taxon>Helicina</taxon>
        <taxon>Helicoidea</taxon>
        <taxon>Geomitridae</taxon>
        <taxon>Candidula</taxon>
    </lineage>
</organism>
<accession>A0A8S3YHP4</accession>
<comment type="caution">
    <text evidence="5">The sequence shown here is derived from an EMBL/GenBank/DDBJ whole genome shotgun (WGS) entry which is preliminary data.</text>
</comment>
<dbReference type="OrthoDB" id="5946508at2759"/>
<dbReference type="InterPro" id="IPR021475">
    <property type="entry name" value="Pants/Emi1-like"/>
</dbReference>
<evidence type="ECO:0000256" key="1">
    <source>
        <dbReference type="ARBA" id="ARBA00006412"/>
    </source>
</evidence>
<dbReference type="Pfam" id="PF11326">
    <property type="entry name" value="PANTS-like"/>
    <property type="match status" value="1"/>
</dbReference>
<evidence type="ECO:0000256" key="2">
    <source>
        <dbReference type="ARBA" id="ARBA00043942"/>
    </source>
</evidence>
<dbReference type="AlphaFoldDB" id="A0A8S3YHP4"/>
<gene>
    <name evidence="5" type="ORF">CUNI_LOCUS1652</name>
</gene>
<evidence type="ECO:0000256" key="4">
    <source>
        <dbReference type="ARBA" id="ARBA00044235"/>
    </source>
</evidence>
<evidence type="ECO:0000313" key="5">
    <source>
        <dbReference type="EMBL" id="CAG5116094.1"/>
    </source>
</evidence>
<comment type="subcellular location">
    <subcellularLocation>
        <location evidence="2">Synaptic cleft</location>
    </subcellularLocation>
</comment>
<dbReference type="GO" id="GO:0043083">
    <property type="term" value="C:synaptic cleft"/>
    <property type="evidence" value="ECO:0007669"/>
    <property type="project" value="UniProtKB-SubCell"/>
</dbReference>
<dbReference type="EMBL" id="CAJHNH020000209">
    <property type="protein sequence ID" value="CAG5116094.1"/>
    <property type="molecule type" value="Genomic_DNA"/>
</dbReference>
<dbReference type="Proteomes" id="UP000678393">
    <property type="component" value="Unassembled WGS sequence"/>
</dbReference>
<dbReference type="PANTHER" id="PTHR28052">
    <property type="entry name" value="UPF0545 PROTEIN C22ORF39"/>
    <property type="match status" value="1"/>
</dbReference>
<reference evidence="5" key="1">
    <citation type="submission" date="2021-04" db="EMBL/GenBank/DDBJ databases">
        <authorList>
            <consortium name="Molecular Ecology Group"/>
        </authorList>
    </citation>
    <scope>NUCLEOTIDE SEQUENCE</scope>
</reference>
<evidence type="ECO:0000256" key="3">
    <source>
        <dbReference type="ARBA" id="ARBA00044072"/>
    </source>
</evidence>
<keyword evidence="6" id="KW-1185">Reference proteome</keyword>
<comment type="similarity">
    <text evidence="1">Belongs to the UPF0545 family.</text>
</comment>
<evidence type="ECO:0000313" key="6">
    <source>
        <dbReference type="Proteomes" id="UP000678393"/>
    </source>
</evidence>
<dbReference type="PANTHER" id="PTHR28052:SF1">
    <property type="entry name" value="UPF0545 PROTEIN C22ORF39"/>
    <property type="match status" value="1"/>
</dbReference>
<name>A0A8S3YHP4_9EUPU</name>
<protein>
    <recommendedName>
        <fullName evidence="3">Synaptic plasticity regulator PANTS</fullName>
    </recommendedName>
    <alternativeName>
        <fullName evidence="4">Plasticity-associated neural transcript short</fullName>
    </alternativeName>
</protein>